<protein>
    <submittedName>
        <fullName evidence="2">Craniofacial development protein 2</fullName>
    </submittedName>
</protein>
<reference evidence="2" key="1">
    <citation type="journal article" date="2014" name="PLoS ONE">
        <title>Transcriptome-Based Identification of ABC Transporters in the Western Tarnished Plant Bug Lygus hesperus.</title>
        <authorList>
            <person name="Hull J.J."/>
            <person name="Chaney K."/>
            <person name="Geib S.M."/>
            <person name="Fabrick J.A."/>
            <person name="Brent C.S."/>
            <person name="Walsh D."/>
            <person name="Lavine L.C."/>
        </authorList>
    </citation>
    <scope>NUCLEOTIDE SEQUENCE</scope>
</reference>
<evidence type="ECO:0000259" key="1">
    <source>
        <dbReference type="Pfam" id="PF03372"/>
    </source>
</evidence>
<sequence>KIDIMGMSEVRWPGTGTCAVDGGTFYYSGSSDGDTHHRNGVGILVRESHVKFVKNVVPISDRIMLLQFHAQPFNLNIIQVYAPTADRKYDEEVEQFYDALESILSGVHSNEITFIMGDFNAKIGEGRRGDLVGDFGLGIANDRGDRLFHFCMDSGMVVTNTWFKLHKRRLYTWKSPSGD</sequence>
<dbReference type="Pfam" id="PF03372">
    <property type="entry name" value="Exo_endo_phos"/>
    <property type="match status" value="1"/>
</dbReference>
<dbReference type="Gene3D" id="3.60.10.10">
    <property type="entry name" value="Endonuclease/exonuclease/phosphatase"/>
    <property type="match status" value="1"/>
</dbReference>
<dbReference type="GO" id="GO:0003824">
    <property type="term" value="F:catalytic activity"/>
    <property type="evidence" value="ECO:0007669"/>
    <property type="project" value="InterPro"/>
</dbReference>
<feature type="non-terminal residue" evidence="2">
    <location>
        <position position="1"/>
    </location>
</feature>
<dbReference type="CDD" id="cd09076">
    <property type="entry name" value="L1-EN"/>
    <property type="match status" value="1"/>
</dbReference>
<organism evidence="2">
    <name type="scientific">Lygus hesperus</name>
    <name type="common">Western plant bug</name>
    <dbReference type="NCBI Taxonomy" id="30085"/>
    <lineage>
        <taxon>Eukaryota</taxon>
        <taxon>Metazoa</taxon>
        <taxon>Ecdysozoa</taxon>
        <taxon>Arthropoda</taxon>
        <taxon>Hexapoda</taxon>
        <taxon>Insecta</taxon>
        <taxon>Pterygota</taxon>
        <taxon>Neoptera</taxon>
        <taxon>Paraneoptera</taxon>
        <taxon>Hemiptera</taxon>
        <taxon>Heteroptera</taxon>
        <taxon>Panheteroptera</taxon>
        <taxon>Cimicomorpha</taxon>
        <taxon>Miridae</taxon>
        <taxon>Mirini</taxon>
        <taxon>Lygus</taxon>
    </lineage>
</organism>
<dbReference type="PANTHER" id="PTHR23227:SF85">
    <property type="entry name" value="CRANIOFACIAL DEVELOPMENT PROTEIN 2"/>
    <property type="match status" value="1"/>
</dbReference>
<evidence type="ECO:0000313" key="2">
    <source>
        <dbReference type="EMBL" id="JAG15788.1"/>
    </source>
</evidence>
<dbReference type="InterPro" id="IPR027124">
    <property type="entry name" value="Swc5/CFDP1/2"/>
</dbReference>
<dbReference type="AlphaFoldDB" id="A0A0A9XAE1"/>
<dbReference type="EMBL" id="GBHO01027816">
    <property type="protein sequence ID" value="JAG15788.1"/>
    <property type="molecule type" value="Transcribed_RNA"/>
</dbReference>
<dbReference type="InterPro" id="IPR005135">
    <property type="entry name" value="Endo/exonuclease/phosphatase"/>
</dbReference>
<gene>
    <name evidence="2" type="primary">CFDP2_44</name>
    <name evidence="2" type="ORF">CM83_103949</name>
</gene>
<dbReference type="PANTHER" id="PTHR23227">
    <property type="entry name" value="BUCENTAUR RELATED"/>
    <property type="match status" value="1"/>
</dbReference>
<reference evidence="2" key="2">
    <citation type="submission" date="2014-07" db="EMBL/GenBank/DDBJ databases">
        <authorList>
            <person name="Hull J."/>
        </authorList>
    </citation>
    <scope>NUCLEOTIDE SEQUENCE</scope>
</reference>
<feature type="non-terminal residue" evidence="2">
    <location>
        <position position="179"/>
    </location>
</feature>
<dbReference type="InterPro" id="IPR036691">
    <property type="entry name" value="Endo/exonu/phosph_ase_sf"/>
</dbReference>
<accession>A0A0A9XAE1</accession>
<dbReference type="SUPFAM" id="SSF56219">
    <property type="entry name" value="DNase I-like"/>
    <property type="match status" value="1"/>
</dbReference>
<proteinExistence type="predicted"/>
<name>A0A0A9XAE1_LYGHE</name>
<feature type="domain" description="Endonuclease/exonuclease/phosphatase" evidence="1">
    <location>
        <begin position="3"/>
        <end position="147"/>
    </location>
</feature>